<dbReference type="PANTHER" id="PTHR10587">
    <property type="entry name" value="GLYCOSYL TRANSFERASE-RELATED"/>
    <property type="match status" value="1"/>
</dbReference>
<evidence type="ECO:0000259" key="1">
    <source>
        <dbReference type="PROSITE" id="PS51677"/>
    </source>
</evidence>
<dbReference type="AlphaFoldDB" id="A0A1H9KUP1"/>
<dbReference type="RefSeq" id="WP_091775327.1">
    <property type="nucleotide sequence ID" value="NZ_CAESCL010000105.1"/>
</dbReference>
<protein>
    <submittedName>
        <fullName evidence="2">Peptidoglycan/xylan/chitin deacetylase, PgdA/CDA1 family</fullName>
    </submittedName>
</protein>
<dbReference type="GO" id="GO:0016810">
    <property type="term" value="F:hydrolase activity, acting on carbon-nitrogen (but not peptide) bonds"/>
    <property type="evidence" value="ECO:0007669"/>
    <property type="project" value="InterPro"/>
</dbReference>
<sequence length="238" mass="27430">MKKILIVTSIAVILIISVVYLVNEFSKHRTFQLFGELVSDVETEEKVVALTFDDGPGVYTDQILDILRDHDVKGTFYLIGEEMENHFEDTKLIVEEGHEIGNHSYTHSRMIFKSYSFIQDEIEKTDELIREAGYEGDITFRPPYGRKLVMLPLYLSNQDREAIMWNIEPDTDPEMAKSPQMMAEHVAENIEPGSIILLHVMNEWRKDSLEAVEPIITSLKEEGYSFVTVSELLDIKKQ</sequence>
<accession>A0A1H9KUP1</accession>
<dbReference type="Gene3D" id="3.20.20.370">
    <property type="entry name" value="Glycoside hydrolase/deacetylase"/>
    <property type="match status" value="1"/>
</dbReference>
<dbReference type="PROSITE" id="PS51677">
    <property type="entry name" value="NODB"/>
    <property type="match status" value="1"/>
</dbReference>
<evidence type="ECO:0000313" key="3">
    <source>
        <dbReference type="Proteomes" id="UP000199427"/>
    </source>
</evidence>
<dbReference type="InterPro" id="IPR050248">
    <property type="entry name" value="Polysacc_deacetylase_ArnD"/>
</dbReference>
<reference evidence="2 3" key="1">
    <citation type="submission" date="2016-10" db="EMBL/GenBank/DDBJ databases">
        <authorList>
            <person name="de Groot N.N."/>
        </authorList>
    </citation>
    <scope>NUCLEOTIDE SEQUENCE [LARGE SCALE GENOMIC DNA]</scope>
    <source>
        <strain evidence="2 3">DSM 21633</strain>
    </source>
</reference>
<dbReference type="STRING" id="571933.SAMN05216362_14110"/>
<dbReference type="InterPro" id="IPR002509">
    <property type="entry name" value="NODB_dom"/>
</dbReference>
<keyword evidence="3" id="KW-1185">Reference proteome</keyword>
<dbReference type="SUPFAM" id="SSF88713">
    <property type="entry name" value="Glycoside hydrolase/deacetylase"/>
    <property type="match status" value="1"/>
</dbReference>
<feature type="domain" description="NodB homology" evidence="1">
    <location>
        <begin position="46"/>
        <end position="227"/>
    </location>
</feature>
<dbReference type="Proteomes" id="UP000199427">
    <property type="component" value="Unassembled WGS sequence"/>
</dbReference>
<dbReference type="InterPro" id="IPR011330">
    <property type="entry name" value="Glyco_hydro/deAcase_b/a-brl"/>
</dbReference>
<gene>
    <name evidence="2" type="ORF">SAMN05216362_14110</name>
</gene>
<dbReference type="PANTHER" id="PTHR10587:SF125">
    <property type="entry name" value="POLYSACCHARIDE DEACETYLASE YHEN-RELATED"/>
    <property type="match status" value="1"/>
</dbReference>
<dbReference type="OrthoDB" id="9812065at2"/>
<dbReference type="EMBL" id="FOES01000041">
    <property type="protein sequence ID" value="SER02912.1"/>
    <property type="molecule type" value="Genomic_DNA"/>
</dbReference>
<evidence type="ECO:0000313" key="2">
    <source>
        <dbReference type="EMBL" id="SER02912.1"/>
    </source>
</evidence>
<organism evidence="2 3">
    <name type="scientific">Piscibacillus halophilus</name>
    <dbReference type="NCBI Taxonomy" id="571933"/>
    <lineage>
        <taxon>Bacteria</taxon>
        <taxon>Bacillati</taxon>
        <taxon>Bacillota</taxon>
        <taxon>Bacilli</taxon>
        <taxon>Bacillales</taxon>
        <taxon>Bacillaceae</taxon>
        <taxon>Piscibacillus</taxon>
    </lineage>
</organism>
<proteinExistence type="predicted"/>
<name>A0A1H9KUP1_9BACI</name>
<dbReference type="Pfam" id="PF01522">
    <property type="entry name" value="Polysacc_deac_1"/>
    <property type="match status" value="1"/>
</dbReference>
<dbReference type="GO" id="GO:0005975">
    <property type="term" value="P:carbohydrate metabolic process"/>
    <property type="evidence" value="ECO:0007669"/>
    <property type="project" value="InterPro"/>
</dbReference>